<sequence>MKKHQAKKELALLPILFIAIALCIGGHFVLQPNYQDSNLVEYALAALPFALFALVILAIRIAIKQEENDD</sequence>
<protein>
    <recommendedName>
        <fullName evidence="4">DUF3098 domain-containing protein</fullName>
    </recommendedName>
</protein>
<dbReference type="RefSeq" id="WP_342678223.1">
    <property type="nucleotide sequence ID" value="NZ_JBCGCU010000008.1"/>
</dbReference>
<evidence type="ECO:0000313" key="2">
    <source>
        <dbReference type="EMBL" id="MEM0515516.1"/>
    </source>
</evidence>
<dbReference type="EMBL" id="JBCGCU010000008">
    <property type="protein sequence ID" value="MEM0515516.1"/>
    <property type="molecule type" value="Genomic_DNA"/>
</dbReference>
<dbReference type="Proteomes" id="UP001447008">
    <property type="component" value="Unassembled WGS sequence"/>
</dbReference>
<name>A0ABU9MXE9_9GAMM</name>
<gene>
    <name evidence="2" type="ORF">WCN91_08850</name>
</gene>
<feature type="transmembrane region" description="Helical" evidence="1">
    <location>
        <begin position="12"/>
        <end position="30"/>
    </location>
</feature>
<keyword evidence="1" id="KW-1133">Transmembrane helix</keyword>
<accession>A0ABU9MXE9</accession>
<evidence type="ECO:0008006" key="4">
    <source>
        <dbReference type="Google" id="ProtNLM"/>
    </source>
</evidence>
<proteinExistence type="predicted"/>
<keyword evidence="1" id="KW-0812">Transmembrane</keyword>
<organism evidence="2 3">
    <name type="scientific">Pseudoalteromonas qingdaonensis</name>
    <dbReference type="NCBI Taxonomy" id="3131913"/>
    <lineage>
        <taxon>Bacteria</taxon>
        <taxon>Pseudomonadati</taxon>
        <taxon>Pseudomonadota</taxon>
        <taxon>Gammaproteobacteria</taxon>
        <taxon>Alteromonadales</taxon>
        <taxon>Pseudoalteromonadaceae</taxon>
        <taxon>Pseudoalteromonas</taxon>
    </lineage>
</organism>
<feature type="transmembrane region" description="Helical" evidence="1">
    <location>
        <begin position="42"/>
        <end position="63"/>
    </location>
</feature>
<evidence type="ECO:0000256" key="1">
    <source>
        <dbReference type="SAM" id="Phobius"/>
    </source>
</evidence>
<comment type="caution">
    <text evidence="2">The sequence shown here is derived from an EMBL/GenBank/DDBJ whole genome shotgun (WGS) entry which is preliminary data.</text>
</comment>
<keyword evidence="1" id="KW-0472">Membrane</keyword>
<keyword evidence="3" id="KW-1185">Reference proteome</keyword>
<reference evidence="2 3" key="1">
    <citation type="submission" date="2024-03" db="EMBL/GenBank/DDBJ databases">
        <title>Pseudoalteromonas qingdaonensis sp. nov., isolated from the intestines of marine benthic organisms.</title>
        <authorList>
            <person name="Lin X."/>
            <person name="Fang S."/>
            <person name="Hu X."/>
        </authorList>
    </citation>
    <scope>NUCLEOTIDE SEQUENCE [LARGE SCALE GENOMIC DNA]</scope>
    <source>
        <strain evidence="2 3">YIC-827</strain>
    </source>
</reference>
<evidence type="ECO:0000313" key="3">
    <source>
        <dbReference type="Proteomes" id="UP001447008"/>
    </source>
</evidence>